<dbReference type="PANTHER" id="PTHR43531">
    <property type="entry name" value="PROTEIN ICFG"/>
    <property type="match status" value="1"/>
</dbReference>
<dbReference type="GO" id="GO:0006935">
    <property type="term" value="P:chemotaxis"/>
    <property type="evidence" value="ECO:0007669"/>
    <property type="project" value="UniProtKB-KW"/>
</dbReference>
<dbReference type="Gene3D" id="1.10.287.950">
    <property type="entry name" value="Methyl-accepting chemotaxis protein"/>
    <property type="match status" value="1"/>
</dbReference>
<dbReference type="Pfam" id="PF00015">
    <property type="entry name" value="MCPsignal"/>
    <property type="match status" value="1"/>
</dbReference>
<dbReference type="CDD" id="cd12913">
    <property type="entry name" value="PDC1_MCP_like"/>
    <property type="match status" value="1"/>
</dbReference>
<comment type="caution">
    <text evidence="8">The sequence shown here is derived from an EMBL/GenBank/DDBJ whole genome shotgun (WGS) entry which is preliminary data.</text>
</comment>
<protein>
    <submittedName>
        <fullName evidence="8">HAMP domain-containing protein</fullName>
    </submittedName>
</protein>
<dbReference type="InterPro" id="IPR051310">
    <property type="entry name" value="MCP_chemotaxis"/>
</dbReference>
<dbReference type="AlphaFoldDB" id="A0A6N4QWR7"/>
<comment type="subcellular location">
    <subcellularLocation>
        <location evidence="1">Membrane</location>
    </subcellularLocation>
</comment>
<keyword evidence="5" id="KW-0812">Transmembrane</keyword>
<evidence type="ECO:0000259" key="7">
    <source>
        <dbReference type="PROSITE" id="PS50885"/>
    </source>
</evidence>
<evidence type="ECO:0000313" key="9">
    <source>
        <dbReference type="Proteomes" id="UP000297613"/>
    </source>
</evidence>
<evidence type="ECO:0000256" key="5">
    <source>
        <dbReference type="SAM" id="Phobius"/>
    </source>
</evidence>
<dbReference type="InterPro" id="IPR004089">
    <property type="entry name" value="MCPsignal_dom"/>
</dbReference>
<dbReference type="PROSITE" id="PS50885">
    <property type="entry name" value="HAMP"/>
    <property type="match status" value="1"/>
</dbReference>
<gene>
    <name evidence="8" type="ORF">EHQ83_03970</name>
</gene>
<feature type="domain" description="Methyl-accepting transducer" evidence="6">
    <location>
        <begin position="391"/>
        <end position="655"/>
    </location>
</feature>
<dbReference type="GO" id="GO:0005886">
    <property type="term" value="C:plasma membrane"/>
    <property type="evidence" value="ECO:0007669"/>
    <property type="project" value="TreeGrafter"/>
</dbReference>
<reference evidence="8 9" key="1">
    <citation type="journal article" date="2019" name="PLoS Negl. Trop. Dis.">
        <title>Revisiting the worldwide diversity of Leptospira species in the environment.</title>
        <authorList>
            <person name="Vincent A.T."/>
            <person name="Schiettekatte O."/>
            <person name="Bourhy P."/>
            <person name="Veyrier F.J."/>
            <person name="Picardeau M."/>
        </authorList>
    </citation>
    <scope>NUCLEOTIDE SEQUENCE [LARGE SCALE GENOMIC DNA]</scope>
    <source>
        <strain evidence="8 9">201702445</strain>
    </source>
</reference>
<evidence type="ECO:0000313" key="8">
    <source>
        <dbReference type="EMBL" id="TGL88111.1"/>
    </source>
</evidence>
<feature type="transmembrane region" description="Helical" evidence="5">
    <location>
        <begin position="309"/>
        <end position="332"/>
    </location>
</feature>
<dbReference type="Pfam" id="PF00672">
    <property type="entry name" value="HAMP"/>
    <property type="match status" value="1"/>
</dbReference>
<accession>A0A6N4QWR7</accession>
<name>A0A6N4QWR7_9LEPT</name>
<dbReference type="PANTHER" id="PTHR43531:SF11">
    <property type="entry name" value="METHYL-ACCEPTING CHEMOTAXIS PROTEIN 3"/>
    <property type="match status" value="1"/>
</dbReference>
<keyword evidence="4" id="KW-0807">Transducer</keyword>
<comment type="similarity">
    <text evidence="3">Belongs to the methyl-accepting chemotaxis (MCP) protein family.</text>
</comment>
<evidence type="ECO:0000256" key="2">
    <source>
        <dbReference type="ARBA" id="ARBA00022500"/>
    </source>
</evidence>
<dbReference type="Proteomes" id="UP000297613">
    <property type="component" value="Unassembled WGS sequence"/>
</dbReference>
<dbReference type="EMBL" id="RQGM01000012">
    <property type="protein sequence ID" value="TGL88111.1"/>
    <property type="molecule type" value="Genomic_DNA"/>
</dbReference>
<evidence type="ECO:0000256" key="3">
    <source>
        <dbReference type="ARBA" id="ARBA00029447"/>
    </source>
</evidence>
<organism evidence="8 9">
    <name type="scientific">Leptospira yasudae</name>
    <dbReference type="NCBI Taxonomy" id="2202201"/>
    <lineage>
        <taxon>Bacteria</taxon>
        <taxon>Pseudomonadati</taxon>
        <taxon>Spirochaetota</taxon>
        <taxon>Spirochaetia</taxon>
        <taxon>Leptospirales</taxon>
        <taxon>Leptospiraceae</taxon>
        <taxon>Leptospira</taxon>
    </lineage>
</organism>
<dbReference type="GO" id="GO:0007165">
    <property type="term" value="P:signal transduction"/>
    <property type="evidence" value="ECO:0007669"/>
    <property type="project" value="UniProtKB-KW"/>
</dbReference>
<dbReference type="FunFam" id="1.10.287.950:FF:000001">
    <property type="entry name" value="Methyl-accepting chemotaxis sensory transducer"/>
    <property type="match status" value="1"/>
</dbReference>
<dbReference type="PROSITE" id="PS50111">
    <property type="entry name" value="CHEMOTAXIS_TRANSDUC_2"/>
    <property type="match status" value="1"/>
</dbReference>
<dbReference type="Pfam" id="PF22673">
    <property type="entry name" value="MCP-like_PDC_1"/>
    <property type="match status" value="1"/>
</dbReference>
<evidence type="ECO:0000256" key="4">
    <source>
        <dbReference type="PROSITE-ProRule" id="PRU00284"/>
    </source>
</evidence>
<keyword evidence="5" id="KW-0472">Membrane</keyword>
<dbReference type="GO" id="GO:0004888">
    <property type="term" value="F:transmembrane signaling receptor activity"/>
    <property type="evidence" value="ECO:0007669"/>
    <property type="project" value="TreeGrafter"/>
</dbReference>
<dbReference type="Gene3D" id="3.30.450.20">
    <property type="entry name" value="PAS domain"/>
    <property type="match status" value="2"/>
</dbReference>
<dbReference type="InterPro" id="IPR003660">
    <property type="entry name" value="HAMP_dom"/>
</dbReference>
<evidence type="ECO:0000259" key="6">
    <source>
        <dbReference type="PROSITE" id="PS50111"/>
    </source>
</evidence>
<dbReference type="SMART" id="SM00283">
    <property type="entry name" value="MA"/>
    <property type="match status" value="1"/>
</dbReference>
<dbReference type="SUPFAM" id="SSF58104">
    <property type="entry name" value="Methyl-accepting chemotaxis protein (MCP) signaling domain"/>
    <property type="match status" value="1"/>
</dbReference>
<feature type="domain" description="HAMP" evidence="7">
    <location>
        <begin position="334"/>
        <end position="386"/>
    </location>
</feature>
<proteinExistence type="inferred from homology"/>
<dbReference type="CDD" id="cd06225">
    <property type="entry name" value="HAMP"/>
    <property type="match status" value="1"/>
</dbReference>
<evidence type="ECO:0000256" key="1">
    <source>
        <dbReference type="ARBA" id="ARBA00004370"/>
    </source>
</evidence>
<keyword evidence="2" id="KW-0145">Chemotaxis</keyword>
<keyword evidence="5" id="KW-1133">Transmembrane helix</keyword>
<dbReference type="RefSeq" id="WP_135570714.1">
    <property type="nucleotide sequence ID" value="NZ_RQGK01000021.1"/>
</dbReference>
<sequence>MNIRLRLSLFLSLVLLIGFSILTVMNSVSSFRKLKKEVEANAETTSERWSLEVKNHLETAMFLIRGFRSPLMNVTPPRNVVVESMKGLLERNPSLMGIWLGYEPNLYDGMDASFKNTLGHDSTGRFLPYVHRSDVAGKIAADYLVGYENTDGSGDFYQLTKKTNSHLVTEPYHYNVGGKEFLIVSVVVPTNADKEKFRGAAGIDLEVDALQSKFGSVKPFRGQGYVALISPKGIYAVNGKNPELNGKPIEDKEELNSYLKQSQKAQKFVHDSYGHTHYYLPFQVGKDKKYWVMRVSVPDSIYSDEIVEIVLQSMLFASLIMIAILICLNYIFKKLIIFGLQRAMQFSEEISQGNLTFKRNYDRDDEIGALLGSMNQMRENLFRVVEEIGGSASTLKDTSGKMADSSRSFSDIAQTQASAAEESSAAVEELAASAQNVGRSMEKAVSNMKEIDENVIRLKEQIVSINGDMQELVQLAAESKVQGVTGETAMLASLTAMEAIGESASKIDLILSIITEISEKTNLLALNAAIEAARAGEAGRGFAVVAEEIGKLASQTSVSVQEIGSLVKSTNSAVLNGNTKVSEASNILIKLRSQVEEFDRYAKNVLSSVKNQEENTKEIALSASELMSFSLQIEEAVQEQKRATDEITKTIVSISNGTQEIANGADDLTSFSGNMYSQAENLGQLIGKFRIK</sequence>